<gene>
    <name evidence="2" type="ORF">F511_22828</name>
</gene>
<evidence type="ECO:0000313" key="3">
    <source>
        <dbReference type="Proteomes" id="UP000250235"/>
    </source>
</evidence>
<reference evidence="2 3" key="1">
    <citation type="journal article" date="2015" name="Proc. Natl. Acad. Sci. U.S.A.">
        <title>The resurrection genome of Boea hygrometrica: A blueprint for survival of dehydration.</title>
        <authorList>
            <person name="Xiao L."/>
            <person name="Yang G."/>
            <person name="Zhang L."/>
            <person name="Yang X."/>
            <person name="Zhao S."/>
            <person name="Ji Z."/>
            <person name="Zhou Q."/>
            <person name="Hu M."/>
            <person name="Wang Y."/>
            <person name="Chen M."/>
            <person name="Xu Y."/>
            <person name="Jin H."/>
            <person name="Xiao X."/>
            <person name="Hu G."/>
            <person name="Bao F."/>
            <person name="Hu Y."/>
            <person name="Wan P."/>
            <person name="Li L."/>
            <person name="Deng X."/>
            <person name="Kuang T."/>
            <person name="Xiang C."/>
            <person name="Zhu J.K."/>
            <person name="Oliver M.J."/>
            <person name="He Y."/>
        </authorList>
    </citation>
    <scope>NUCLEOTIDE SEQUENCE [LARGE SCALE GENOMIC DNA]</scope>
    <source>
        <strain evidence="3">cv. XS01</strain>
    </source>
</reference>
<name>A0A2Z7BDB4_9LAMI</name>
<organism evidence="2 3">
    <name type="scientific">Dorcoceras hygrometricum</name>
    <dbReference type="NCBI Taxonomy" id="472368"/>
    <lineage>
        <taxon>Eukaryota</taxon>
        <taxon>Viridiplantae</taxon>
        <taxon>Streptophyta</taxon>
        <taxon>Embryophyta</taxon>
        <taxon>Tracheophyta</taxon>
        <taxon>Spermatophyta</taxon>
        <taxon>Magnoliopsida</taxon>
        <taxon>eudicotyledons</taxon>
        <taxon>Gunneridae</taxon>
        <taxon>Pentapetalae</taxon>
        <taxon>asterids</taxon>
        <taxon>lamiids</taxon>
        <taxon>Lamiales</taxon>
        <taxon>Gesneriaceae</taxon>
        <taxon>Didymocarpoideae</taxon>
        <taxon>Trichosporeae</taxon>
        <taxon>Loxocarpinae</taxon>
        <taxon>Dorcoceras</taxon>
    </lineage>
</organism>
<proteinExistence type="predicted"/>
<accession>A0A2Z7BDB4</accession>
<feature type="compositionally biased region" description="Polar residues" evidence="1">
    <location>
        <begin position="123"/>
        <end position="133"/>
    </location>
</feature>
<protein>
    <submittedName>
        <fullName evidence="2">Uncharacterized protein</fullName>
    </submittedName>
</protein>
<dbReference type="AlphaFoldDB" id="A0A2Z7BDB4"/>
<feature type="region of interest" description="Disordered" evidence="1">
    <location>
        <begin position="106"/>
        <end position="133"/>
    </location>
</feature>
<keyword evidence="3" id="KW-1185">Reference proteome</keyword>
<evidence type="ECO:0000313" key="2">
    <source>
        <dbReference type="EMBL" id="KZV29937.1"/>
    </source>
</evidence>
<dbReference type="EMBL" id="KV008808">
    <property type="protein sequence ID" value="KZV29937.1"/>
    <property type="molecule type" value="Genomic_DNA"/>
</dbReference>
<sequence length="133" mass="14871">MKFEYRLLHDIVAKTLCAKAGSFDTITCENFEFMVAISAGISVNWGRILFQRLLSMVQNPKKQSQGYTVPINTLMEILVKADLGASIKPHPQKVLTSKSVQTYIKKNQDIPPEVETSKRTKDTASNTETSSAY</sequence>
<dbReference type="Proteomes" id="UP000250235">
    <property type="component" value="Unassembled WGS sequence"/>
</dbReference>
<evidence type="ECO:0000256" key="1">
    <source>
        <dbReference type="SAM" id="MobiDB-lite"/>
    </source>
</evidence>